<name>A0ABW2PWW6_9BACL</name>
<dbReference type="Proteomes" id="UP001596505">
    <property type="component" value="Unassembled WGS sequence"/>
</dbReference>
<dbReference type="SUPFAM" id="SSF53383">
    <property type="entry name" value="PLP-dependent transferases"/>
    <property type="match status" value="1"/>
</dbReference>
<dbReference type="InterPro" id="IPR004839">
    <property type="entry name" value="Aminotransferase_I/II_large"/>
</dbReference>
<dbReference type="PANTHER" id="PTHR42832">
    <property type="entry name" value="AMINO ACID AMINOTRANSFERASE"/>
    <property type="match status" value="1"/>
</dbReference>
<comment type="cofactor">
    <cofactor evidence="1 4">
        <name>pyridoxal 5'-phosphate</name>
        <dbReference type="ChEBI" id="CHEBI:597326"/>
    </cofactor>
</comment>
<dbReference type="NCBIfam" id="NF006756">
    <property type="entry name" value="PRK09276.1"/>
    <property type="match status" value="1"/>
</dbReference>
<dbReference type="Gene3D" id="3.90.1150.10">
    <property type="entry name" value="Aspartate Aminotransferase, domain 1"/>
    <property type="match status" value="1"/>
</dbReference>
<dbReference type="CDD" id="cd00609">
    <property type="entry name" value="AAT_like"/>
    <property type="match status" value="1"/>
</dbReference>
<feature type="domain" description="Aminotransferase class I/classII large" evidence="5">
    <location>
        <begin position="33"/>
        <end position="383"/>
    </location>
</feature>
<organism evidence="6 7">
    <name type="scientific">Scopulibacillus cellulosilyticus</name>
    <dbReference type="NCBI Taxonomy" id="2665665"/>
    <lineage>
        <taxon>Bacteria</taxon>
        <taxon>Bacillati</taxon>
        <taxon>Bacillota</taxon>
        <taxon>Bacilli</taxon>
        <taxon>Bacillales</taxon>
        <taxon>Sporolactobacillaceae</taxon>
        <taxon>Scopulibacillus</taxon>
    </lineage>
</organism>
<comment type="caution">
    <text evidence="6">The sequence shown here is derived from an EMBL/GenBank/DDBJ whole genome shotgun (WGS) entry which is preliminary data.</text>
</comment>
<dbReference type="Gene3D" id="3.40.640.10">
    <property type="entry name" value="Type I PLP-dependent aspartate aminotransferase-like (Major domain)"/>
    <property type="match status" value="1"/>
</dbReference>
<keyword evidence="3 4" id="KW-0808">Transferase</keyword>
<evidence type="ECO:0000259" key="5">
    <source>
        <dbReference type="Pfam" id="PF00155"/>
    </source>
</evidence>
<dbReference type="EC" id="2.6.1.-" evidence="4"/>
<gene>
    <name evidence="6" type="ORF">ACFQRG_07250</name>
</gene>
<dbReference type="EMBL" id="JBHTCO010000005">
    <property type="protein sequence ID" value="MFC7392781.1"/>
    <property type="molecule type" value="Genomic_DNA"/>
</dbReference>
<accession>A0ABW2PWW6</accession>
<dbReference type="InterPro" id="IPR050881">
    <property type="entry name" value="LL-DAP_aminotransferase"/>
</dbReference>
<protein>
    <recommendedName>
        <fullName evidence="4">Aminotransferase</fullName>
        <ecNumber evidence="4">2.6.1.-</ecNumber>
    </recommendedName>
</protein>
<dbReference type="InterPro" id="IPR015421">
    <property type="entry name" value="PyrdxlP-dep_Trfase_major"/>
</dbReference>
<evidence type="ECO:0000256" key="1">
    <source>
        <dbReference type="ARBA" id="ARBA00001933"/>
    </source>
</evidence>
<dbReference type="GO" id="GO:0010285">
    <property type="term" value="F:L,L-diaminopimelate aminotransferase activity"/>
    <property type="evidence" value="ECO:0007669"/>
    <property type="project" value="UniProtKB-EC"/>
</dbReference>
<dbReference type="RefSeq" id="WP_380965190.1">
    <property type="nucleotide sequence ID" value="NZ_JBHTCO010000005.1"/>
</dbReference>
<dbReference type="Pfam" id="PF00155">
    <property type="entry name" value="Aminotran_1_2"/>
    <property type="match status" value="1"/>
</dbReference>
<evidence type="ECO:0000256" key="3">
    <source>
        <dbReference type="ARBA" id="ARBA00022679"/>
    </source>
</evidence>
<sequence>MKAVASQIVQQMPPYLFSNLNRKKETLKKQGVDIIDLGIGDPDLPTPTFIIDQLIKELEHPENFRYSAFNGCPEFRQAVSDFYFKHFQVEIDENKEVQTLIGSKEGIAHLIQAMIDPGDFVLIPDPCYPVYKMAVHLAGGKIFPMPLKAENGFKPVFESIPIDVLKKAKLAFLNYPSNPTGATVDIEFFEKAVAFFKKHGIYIAHDSAYNLVTYGDYQAPSILQVDGAKEMAVEFGSLSKAFNMTGWRIGYLVGHKEIINTLLTVKSNLDSSQFLPIQKAAAIALESDLSFLKERNAVYEKRGKVMCQALQDIGIETGPLKGSIFLWVKVPESMTSASFCERLLEEAGVVVTPGTAFGDHGEGYFRISLSVPDERLREAAGRIKQFLMK</sequence>
<proteinExistence type="inferred from homology"/>
<keyword evidence="2 4" id="KW-0032">Aminotransferase</keyword>
<dbReference type="InterPro" id="IPR004838">
    <property type="entry name" value="NHTrfase_class1_PyrdxlP-BS"/>
</dbReference>
<keyword evidence="7" id="KW-1185">Reference proteome</keyword>
<comment type="similarity">
    <text evidence="4">Belongs to the class-I pyridoxal-phosphate-dependent aminotransferase family.</text>
</comment>
<evidence type="ECO:0000256" key="4">
    <source>
        <dbReference type="RuleBase" id="RU000481"/>
    </source>
</evidence>
<evidence type="ECO:0000256" key="2">
    <source>
        <dbReference type="ARBA" id="ARBA00022576"/>
    </source>
</evidence>
<reference evidence="7" key="1">
    <citation type="journal article" date="2019" name="Int. J. Syst. Evol. Microbiol.">
        <title>The Global Catalogue of Microorganisms (GCM) 10K type strain sequencing project: providing services to taxonomists for standard genome sequencing and annotation.</title>
        <authorList>
            <consortium name="The Broad Institute Genomics Platform"/>
            <consortium name="The Broad Institute Genome Sequencing Center for Infectious Disease"/>
            <person name="Wu L."/>
            <person name="Ma J."/>
        </authorList>
    </citation>
    <scope>NUCLEOTIDE SEQUENCE [LARGE SCALE GENOMIC DNA]</scope>
    <source>
        <strain evidence="7">CGMCC 1.16305</strain>
    </source>
</reference>
<evidence type="ECO:0000313" key="6">
    <source>
        <dbReference type="EMBL" id="MFC7392781.1"/>
    </source>
</evidence>
<dbReference type="PANTHER" id="PTHR42832:SF3">
    <property type="entry name" value="L-GLUTAMINE--4-(METHYLSULFANYL)-2-OXOBUTANOATE AMINOTRANSFERASE"/>
    <property type="match status" value="1"/>
</dbReference>
<dbReference type="PROSITE" id="PS00105">
    <property type="entry name" value="AA_TRANSFER_CLASS_1"/>
    <property type="match status" value="1"/>
</dbReference>
<evidence type="ECO:0000313" key="7">
    <source>
        <dbReference type="Proteomes" id="UP001596505"/>
    </source>
</evidence>
<dbReference type="InterPro" id="IPR015424">
    <property type="entry name" value="PyrdxlP-dep_Trfase"/>
</dbReference>
<dbReference type="InterPro" id="IPR015422">
    <property type="entry name" value="PyrdxlP-dep_Trfase_small"/>
</dbReference>